<feature type="transmembrane region" description="Helical" evidence="8">
    <location>
        <begin position="417"/>
        <end position="436"/>
    </location>
</feature>
<evidence type="ECO:0000256" key="7">
    <source>
        <dbReference type="ARBA" id="ARBA00023136"/>
    </source>
</evidence>
<keyword evidence="3" id="KW-0328">Glycosyltransferase</keyword>
<name>A0AAE7CS47_9GAMM</name>
<keyword evidence="6 8" id="KW-1133">Transmembrane helix</keyword>
<dbReference type="AlphaFoldDB" id="A0AAE7CS47"/>
<evidence type="ECO:0000256" key="8">
    <source>
        <dbReference type="SAM" id="Phobius"/>
    </source>
</evidence>
<organism evidence="10 11">
    <name type="scientific">Allofrancisella inopinata</name>
    <dbReference type="NCBI Taxonomy" id="1085647"/>
    <lineage>
        <taxon>Bacteria</taxon>
        <taxon>Pseudomonadati</taxon>
        <taxon>Pseudomonadota</taxon>
        <taxon>Gammaproteobacteria</taxon>
        <taxon>Thiotrichales</taxon>
        <taxon>Francisellaceae</taxon>
        <taxon>Allofrancisella</taxon>
    </lineage>
</organism>
<dbReference type="KEGG" id="aii:E4K63_05800"/>
<evidence type="ECO:0000256" key="3">
    <source>
        <dbReference type="ARBA" id="ARBA00022676"/>
    </source>
</evidence>
<feature type="transmembrane region" description="Helical" evidence="8">
    <location>
        <begin position="209"/>
        <end position="228"/>
    </location>
</feature>
<evidence type="ECO:0000256" key="4">
    <source>
        <dbReference type="ARBA" id="ARBA00022679"/>
    </source>
</evidence>
<comment type="subcellular location">
    <subcellularLocation>
        <location evidence="1">Cell membrane</location>
        <topology evidence="1">Multi-pass membrane protein</topology>
    </subcellularLocation>
</comment>
<dbReference type="PANTHER" id="PTHR33908:SF3">
    <property type="entry name" value="UNDECAPRENYL PHOSPHATE-ALPHA-4-AMINO-4-DEOXY-L-ARABINOSE ARABINOSYL TRANSFERASE"/>
    <property type="match status" value="1"/>
</dbReference>
<dbReference type="GO" id="GO:0010041">
    <property type="term" value="P:response to iron(III) ion"/>
    <property type="evidence" value="ECO:0007669"/>
    <property type="project" value="TreeGrafter"/>
</dbReference>
<feature type="transmembrane region" description="Helical" evidence="8">
    <location>
        <begin position="355"/>
        <end position="377"/>
    </location>
</feature>
<feature type="domain" description="ArnT-like N-terminal" evidence="9">
    <location>
        <begin position="33"/>
        <end position="240"/>
    </location>
</feature>
<sequence length="561" mass="65075">MNKKTFFDIIFIIGLTLFAFCLYGLPALYSPDESRYAEVAREMYTNHNYIVPYINGIIFFHKPPLVYWFTALFVSIFGENTWAVRLGNPLLVCCCLIFSYFTIKTIFQNRKLAILSIVIFTTSLLTLFSGRYLSMDLAVSVFLNMSILSYMLSLKYESNYKKSSLWLFMTFSFSGLAVMSKGLIGIVFPIAIIYLYNIVMLDFKRLFDYRLYIGILISILISVPWILAVNSQYPGFAYYYIVVEQILRFATNEQNREVSIIICLFIFTISFFPWFGLLIKIFKDLFSRKFFKNRKLYKKEYFLLIWGGFILLFFLTSKSFMPLYFTNLIMPFSILIGIHLLRTLSTNVLDRLDKFTFLSSIVLFVFLAITGLIIIFLPLSRPFLYQQVGYLGLTSIVCLAIAYLSFKALKKQNIKKLIILFSIGSIVLANLGFAAGEYISRKNVKVFAEKINSIQSSYNEKIEIYNFDYFYEIPFYTNQTTWTIGDGGQLAPVLNFPHSGANNHIISTDDFYIKWNSTDILSFTVIRNKSLDSFKSRVKKDRFFIIDQTPKNTLIANQKIS</sequence>
<protein>
    <submittedName>
        <fullName evidence="10">Phospholipid carrier-dependent glycosyltransferase</fullName>
    </submittedName>
</protein>
<dbReference type="PANTHER" id="PTHR33908">
    <property type="entry name" value="MANNOSYLTRANSFERASE YKCB-RELATED"/>
    <property type="match status" value="1"/>
</dbReference>
<keyword evidence="11" id="KW-1185">Reference proteome</keyword>
<dbReference type="GO" id="GO:0016763">
    <property type="term" value="F:pentosyltransferase activity"/>
    <property type="evidence" value="ECO:0007669"/>
    <property type="project" value="TreeGrafter"/>
</dbReference>
<dbReference type="GO" id="GO:0009103">
    <property type="term" value="P:lipopolysaccharide biosynthetic process"/>
    <property type="evidence" value="ECO:0007669"/>
    <property type="project" value="UniProtKB-ARBA"/>
</dbReference>
<feature type="transmembrane region" description="Helical" evidence="8">
    <location>
        <begin position="86"/>
        <end position="106"/>
    </location>
</feature>
<dbReference type="GO" id="GO:0006493">
    <property type="term" value="P:protein O-linked glycosylation"/>
    <property type="evidence" value="ECO:0007669"/>
    <property type="project" value="InterPro"/>
</dbReference>
<feature type="transmembrane region" description="Helical" evidence="8">
    <location>
        <begin position="7"/>
        <end position="29"/>
    </location>
</feature>
<keyword evidence="5 8" id="KW-0812">Transmembrane</keyword>
<dbReference type="InterPro" id="IPR003342">
    <property type="entry name" value="ArnT-like_N"/>
</dbReference>
<evidence type="ECO:0000259" key="9">
    <source>
        <dbReference type="Pfam" id="PF02366"/>
    </source>
</evidence>
<feature type="transmembrane region" description="Helical" evidence="8">
    <location>
        <begin position="300"/>
        <end position="317"/>
    </location>
</feature>
<evidence type="ECO:0000256" key="6">
    <source>
        <dbReference type="ARBA" id="ARBA00022989"/>
    </source>
</evidence>
<feature type="transmembrane region" description="Helical" evidence="8">
    <location>
        <begin position="112"/>
        <end position="130"/>
    </location>
</feature>
<evidence type="ECO:0000313" key="11">
    <source>
        <dbReference type="Proteomes" id="UP000502004"/>
    </source>
</evidence>
<proteinExistence type="predicted"/>
<evidence type="ECO:0000256" key="1">
    <source>
        <dbReference type="ARBA" id="ARBA00004651"/>
    </source>
</evidence>
<dbReference type="Pfam" id="PF02366">
    <property type="entry name" value="PMT"/>
    <property type="match status" value="1"/>
</dbReference>
<feature type="transmembrane region" description="Helical" evidence="8">
    <location>
        <begin position="383"/>
        <end position="405"/>
    </location>
</feature>
<evidence type="ECO:0000256" key="5">
    <source>
        <dbReference type="ARBA" id="ARBA00022692"/>
    </source>
</evidence>
<feature type="transmembrane region" description="Helical" evidence="8">
    <location>
        <begin position="258"/>
        <end position="279"/>
    </location>
</feature>
<keyword evidence="7 8" id="KW-0472">Membrane</keyword>
<evidence type="ECO:0000313" key="10">
    <source>
        <dbReference type="EMBL" id="QIV96363.1"/>
    </source>
</evidence>
<keyword evidence="4" id="KW-0808">Transferase</keyword>
<feature type="transmembrane region" description="Helical" evidence="8">
    <location>
        <begin position="49"/>
        <end position="74"/>
    </location>
</feature>
<dbReference type="GO" id="GO:0005886">
    <property type="term" value="C:plasma membrane"/>
    <property type="evidence" value="ECO:0007669"/>
    <property type="project" value="UniProtKB-SubCell"/>
</dbReference>
<feature type="transmembrane region" description="Helical" evidence="8">
    <location>
        <begin position="166"/>
        <end position="197"/>
    </location>
</feature>
<reference evidence="10 11" key="1">
    <citation type="submission" date="2019-03" db="EMBL/GenBank/DDBJ databases">
        <title>Complete Genome Sequence of Allofrancisella inopinata Strain SYSU YG23 Isolated from Water-Cooling Systems in China.</title>
        <authorList>
            <person name="Ohrman C."/>
            <person name="Uneklint I."/>
            <person name="Sjodin A."/>
        </authorList>
    </citation>
    <scope>NUCLEOTIDE SEQUENCE [LARGE SCALE GENOMIC DNA]</scope>
    <source>
        <strain evidence="10 11">SYSU YG23</strain>
    </source>
</reference>
<keyword evidence="2" id="KW-1003">Cell membrane</keyword>
<gene>
    <name evidence="10" type="ORF">E4K63_05800</name>
</gene>
<dbReference type="InterPro" id="IPR050297">
    <property type="entry name" value="LipidA_mod_glycosyltrf_83"/>
</dbReference>
<dbReference type="RefSeq" id="WP_133940984.1">
    <property type="nucleotide sequence ID" value="NZ_CP038241.1"/>
</dbReference>
<dbReference type="Proteomes" id="UP000502004">
    <property type="component" value="Chromosome"/>
</dbReference>
<feature type="transmembrane region" description="Helical" evidence="8">
    <location>
        <begin position="323"/>
        <end position="343"/>
    </location>
</feature>
<evidence type="ECO:0000256" key="2">
    <source>
        <dbReference type="ARBA" id="ARBA00022475"/>
    </source>
</evidence>
<dbReference type="EMBL" id="CP038241">
    <property type="protein sequence ID" value="QIV96363.1"/>
    <property type="molecule type" value="Genomic_DNA"/>
</dbReference>
<dbReference type="GO" id="GO:0000030">
    <property type="term" value="F:mannosyltransferase activity"/>
    <property type="evidence" value="ECO:0007669"/>
    <property type="project" value="InterPro"/>
</dbReference>
<accession>A0AAE7CS47</accession>